<dbReference type="Proteomes" id="UP000470010">
    <property type="component" value="Unassembled WGS sequence"/>
</dbReference>
<evidence type="ECO:0000313" key="2">
    <source>
        <dbReference type="Proteomes" id="UP000470010"/>
    </source>
</evidence>
<accession>A0A7K0GAR3</accession>
<protein>
    <submittedName>
        <fullName evidence="1">Uncharacterized protein</fullName>
    </submittedName>
</protein>
<dbReference type="AlphaFoldDB" id="A0A7K0GAR3"/>
<dbReference type="EMBL" id="VTFZ01000010">
    <property type="protein sequence ID" value="MRX80510.1"/>
    <property type="molecule type" value="Genomic_DNA"/>
</dbReference>
<sequence>MYRTELVRQRAFADDTANAIAEKANEMELQGWKLVTSSLVYGTPMKIVLVFWRDDEQGSERAAS</sequence>
<proteinExistence type="predicted"/>
<keyword evidence="2" id="KW-1185">Reference proteome</keyword>
<comment type="caution">
    <text evidence="1">The sequence shown here is derived from an EMBL/GenBank/DDBJ whole genome shotgun (WGS) entry which is preliminary data.</text>
</comment>
<dbReference type="RefSeq" id="WP_144687915.1">
    <property type="nucleotide sequence ID" value="NZ_VLLQ01000003.1"/>
</dbReference>
<organism evidence="1 2">
    <name type="scientific">Enorma shizhengliae</name>
    <dbReference type="NCBI Taxonomy" id="2606615"/>
    <lineage>
        <taxon>Bacteria</taxon>
        <taxon>Bacillati</taxon>
        <taxon>Actinomycetota</taxon>
        <taxon>Coriobacteriia</taxon>
        <taxon>Coriobacteriales</taxon>
        <taxon>Coriobacteriaceae</taxon>
        <taxon>Enorma</taxon>
    </lineage>
</organism>
<reference evidence="2" key="1">
    <citation type="submission" date="2019-08" db="EMBL/GenBank/DDBJ databases">
        <title>Arthrobacter sp. nov., isolated from plateau pika and Tibetan wild ass.</title>
        <authorList>
            <person name="Ge Y."/>
        </authorList>
    </citation>
    <scope>NUCLEOTIDE SEQUENCE [LARGE SCALE GENOMIC DNA]</scope>
    <source>
        <strain evidence="2">HF-1365</strain>
    </source>
</reference>
<evidence type="ECO:0000313" key="1">
    <source>
        <dbReference type="EMBL" id="MRX80510.1"/>
    </source>
</evidence>
<name>A0A7K0GAR3_9ACTN</name>
<gene>
    <name evidence="1" type="ORF">GJE22_07910</name>
</gene>